<proteinExistence type="inferred from homology"/>
<dbReference type="NCBIfam" id="TIGR01494">
    <property type="entry name" value="ATPase_P-type"/>
    <property type="match status" value="1"/>
</dbReference>
<dbReference type="GO" id="GO:0012505">
    <property type="term" value="C:endomembrane system"/>
    <property type="evidence" value="ECO:0007669"/>
    <property type="project" value="UniProtKB-SubCell"/>
</dbReference>
<evidence type="ECO:0000256" key="2">
    <source>
        <dbReference type="ARBA" id="ARBA00006024"/>
    </source>
</evidence>
<dbReference type="GO" id="GO:0005507">
    <property type="term" value="F:copper ion binding"/>
    <property type="evidence" value="ECO:0007669"/>
    <property type="project" value="TreeGrafter"/>
</dbReference>
<reference evidence="13 14" key="1">
    <citation type="journal article" date="2016" name="Nat. Commun.">
        <title>Thousands of microbial genomes shed light on interconnected biogeochemical processes in an aquifer system.</title>
        <authorList>
            <person name="Anantharaman K."/>
            <person name="Brown C.T."/>
            <person name="Hug L.A."/>
            <person name="Sharon I."/>
            <person name="Castelle C.J."/>
            <person name="Probst A.J."/>
            <person name="Thomas B.C."/>
            <person name="Singh A."/>
            <person name="Wilkins M.J."/>
            <person name="Karaoz U."/>
            <person name="Brodie E.L."/>
            <person name="Williams K.H."/>
            <person name="Hubbard S.S."/>
            <person name="Banfield J.F."/>
        </authorList>
    </citation>
    <scope>NUCLEOTIDE SEQUENCE [LARGE SCALE GENOMIC DNA]</scope>
</reference>
<dbReference type="SUPFAM" id="SSF81653">
    <property type="entry name" value="Calcium ATPase, transduction domain A"/>
    <property type="match status" value="1"/>
</dbReference>
<dbReference type="Pfam" id="PF00122">
    <property type="entry name" value="E1-E2_ATPase"/>
    <property type="match status" value="1"/>
</dbReference>
<dbReference type="InterPro" id="IPR023299">
    <property type="entry name" value="ATPase_P-typ_cyto_dom_N"/>
</dbReference>
<dbReference type="SFLD" id="SFLDG00002">
    <property type="entry name" value="C1.7:_P-type_atpase_like"/>
    <property type="match status" value="1"/>
</dbReference>
<dbReference type="GO" id="GO:0055070">
    <property type="term" value="P:copper ion homeostasis"/>
    <property type="evidence" value="ECO:0007669"/>
    <property type="project" value="TreeGrafter"/>
</dbReference>
<dbReference type="InterPro" id="IPR044492">
    <property type="entry name" value="P_typ_ATPase_HD_dom"/>
</dbReference>
<dbReference type="PANTHER" id="PTHR43520">
    <property type="entry name" value="ATP7, ISOFORM B"/>
    <property type="match status" value="1"/>
</dbReference>
<feature type="region of interest" description="Disordered" evidence="11">
    <location>
        <begin position="1"/>
        <end position="49"/>
    </location>
</feature>
<protein>
    <submittedName>
        <fullName evidence="13">Copper-translocating P-type ATPase</fullName>
    </submittedName>
</protein>
<evidence type="ECO:0000256" key="1">
    <source>
        <dbReference type="ARBA" id="ARBA00004127"/>
    </source>
</evidence>
<name>A0A1F5S583_9BACT</name>
<dbReference type="AlphaFoldDB" id="A0A1F5S583"/>
<feature type="transmembrane region" description="Helical" evidence="10">
    <location>
        <begin position="301"/>
        <end position="323"/>
    </location>
</feature>
<dbReference type="InterPro" id="IPR027256">
    <property type="entry name" value="P-typ_ATPase_IB"/>
</dbReference>
<dbReference type="Pfam" id="PF00702">
    <property type="entry name" value="Hydrolase"/>
    <property type="match status" value="1"/>
</dbReference>
<evidence type="ECO:0000256" key="6">
    <source>
        <dbReference type="ARBA" id="ARBA00022840"/>
    </source>
</evidence>
<dbReference type="GO" id="GO:0005524">
    <property type="term" value="F:ATP binding"/>
    <property type="evidence" value="ECO:0007669"/>
    <property type="project" value="UniProtKB-UniRule"/>
</dbReference>
<feature type="compositionally biased region" description="Basic and acidic residues" evidence="11">
    <location>
        <begin position="11"/>
        <end position="30"/>
    </location>
</feature>
<dbReference type="EMBL" id="MFFS01000057">
    <property type="protein sequence ID" value="OGF21573.1"/>
    <property type="molecule type" value="Genomic_DNA"/>
</dbReference>
<dbReference type="SFLD" id="SFLDF00027">
    <property type="entry name" value="p-type_atpase"/>
    <property type="match status" value="1"/>
</dbReference>
<dbReference type="InterPro" id="IPR036412">
    <property type="entry name" value="HAD-like_sf"/>
</dbReference>
<gene>
    <name evidence="13" type="ORF">A2Y83_01270</name>
</gene>
<dbReference type="InterPro" id="IPR018303">
    <property type="entry name" value="ATPase_P-typ_P_site"/>
</dbReference>
<dbReference type="SUPFAM" id="SSF81665">
    <property type="entry name" value="Calcium ATPase, transmembrane domain M"/>
    <property type="match status" value="1"/>
</dbReference>
<evidence type="ECO:0000256" key="5">
    <source>
        <dbReference type="ARBA" id="ARBA00022741"/>
    </source>
</evidence>
<dbReference type="SFLD" id="SFLDS00003">
    <property type="entry name" value="Haloacid_Dehalogenase"/>
    <property type="match status" value="1"/>
</dbReference>
<evidence type="ECO:0000256" key="8">
    <source>
        <dbReference type="ARBA" id="ARBA00022989"/>
    </source>
</evidence>
<dbReference type="InterPro" id="IPR023298">
    <property type="entry name" value="ATPase_P-typ_TM_dom_sf"/>
</dbReference>
<organism evidence="13 14">
    <name type="scientific">Candidatus Falkowbacteria bacterium RBG_13_39_14</name>
    <dbReference type="NCBI Taxonomy" id="1797985"/>
    <lineage>
        <taxon>Bacteria</taxon>
        <taxon>Candidatus Falkowiibacteriota</taxon>
    </lineage>
</organism>
<keyword evidence="10" id="KW-1003">Cell membrane</keyword>
<dbReference type="InterPro" id="IPR023214">
    <property type="entry name" value="HAD_sf"/>
</dbReference>
<dbReference type="NCBIfam" id="TIGR01511">
    <property type="entry name" value="ATPase-IB1_Cu"/>
    <property type="match status" value="1"/>
</dbReference>
<feature type="transmembrane region" description="Helical" evidence="10">
    <location>
        <begin position="669"/>
        <end position="690"/>
    </location>
</feature>
<dbReference type="Proteomes" id="UP000178323">
    <property type="component" value="Unassembled WGS sequence"/>
</dbReference>
<feature type="transmembrane region" description="Helical" evidence="10">
    <location>
        <begin position="149"/>
        <end position="167"/>
    </location>
</feature>
<keyword evidence="8 10" id="KW-1133">Transmembrane helix</keyword>
<dbReference type="SUPFAM" id="SSF56784">
    <property type="entry name" value="HAD-like"/>
    <property type="match status" value="1"/>
</dbReference>
<evidence type="ECO:0000313" key="14">
    <source>
        <dbReference type="Proteomes" id="UP000178323"/>
    </source>
</evidence>
<dbReference type="InterPro" id="IPR008250">
    <property type="entry name" value="ATPase_P-typ_transduc_dom_A_sf"/>
</dbReference>
<evidence type="ECO:0000256" key="7">
    <source>
        <dbReference type="ARBA" id="ARBA00022967"/>
    </source>
</evidence>
<feature type="transmembrane region" description="Helical" evidence="10">
    <location>
        <begin position="91"/>
        <end position="109"/>
    </location>
</feature>
<dbReference type="PRINTS" id="PR00120">
    <property type="entry name" value="HATPASE"/>
</dbReference>
<dbReference type="GO" id="GO:0043682">
    <property type="term" value="F:P-type divalent copper transporter activity"/>
    <property type="evidence" value="ECO:0007669"/>
    <property type="project" value="TreeGrafter"/>
</dbReference>
<comment type="subcellular location">
    <subcellularLocation>
        <location evidence="10">Cell membrane</location>
    </subcellularLocation>
    <subcellularLocation>
        <location evidence="1">Endomembrane system</location>
        <topology evidence="1">Multi-pass membrane protein</topology>
    </subcellularLocation>
</comment>
<comment type="similarity">
    <text evidence="2 10">Belongs to the cation transport ATPase (P-type) (TC 3.A.3) family. Type IB subfamily.</text>
</comment>
<keyword evidence="7" id="KW-1278">Translocase</keyword>
<evidence type="ECO:0000256" key="4">
    <source>
        <dbReference type="ARBA" id="ARBA00022723"/>
    </source>
</evidence>
<keyword evidence="6 10" id="KW-0067">ATP-binding</keyword>
<evidence type="ECO:0000313" key="13">
    <source>
        <dbReference type="EMBL" id="OGF21573.1"/>
    </source>
</evidence>
<feature type="domain" description="P-type ATPase A" evidence="12">
    <location>
        <begin position="185"/>
        <end position="285"/>
    </location>
</feature>
<dbReference type="NCBIfam" id="TIGR01525">
    <property type="entry name" value="ATPase-IB_hvy"/>
    <property type="match status" value="1"/>
</dbReference>
<dbReference type="FunFam" id="2.70.150.10:FF:000002">
    <property type="entry name" value="Copper-transporting ATPase 1, putative"/>
    <property type="match status" value="1"/>
</dbReference>
<dbReference type="PANTHER" id="PTHR43520:SF8">
    <property type="entry name" value="P-TYPE CU(+) TRANSPORTER"/>
    <property type="match status" value="1"/>
</dbReference>
<dbReference type="Gene3D" id="2.70.150.10">
    <property type="entry name" value="Calcium-transporting ATPase, cytoplasmic transduction domain A"/>
    <property type="match status" value="1"/>
</dbReference>
<comment type="caution">
    <text evidence="13">The sequence shown here is derived from an EMBL/GenBank/DDBJ whole genome shotgun (WGS) entry which is preliminary data.</text>
</comment>
<accession>A0A1F5S583</accession>
<dbReference type="STRING" id="1797985.A2Y83_01270"/>
<feature type="transmembrane region" description="Helical" evidence="10">
    <location>
        <begin position="121"/>
        <end position="143"/>
    </location>
</feature>
<keyword evidence="3 10" id="KW-0812">Transmembrane</keyword>
<dbReference type="Gene3D" id="3.40.1110.10">
    <property type="entry name" value="Calcium-transporting ATPase, cytoplasmic domain N"/>
    <property type="match status" value="1"/>
</dbReference>
<dbReference type="InterPro" id="IPR059000">
    <property type="entry name" value="ATPase_P-type_domA"/>
</dbReference>
<sequence>MNHKNHNQHNPHSDMNMKMDHSAHENHSEHQGYNPAGKQASSGTGKHTGHSTEMFKKRFYISLLLTVPVLALSPLIQHFLNFSLTFAGDKYLLFLISSVVFFYGGWPFLDGAKNEIKSKTIGMMTLISLAISVAYFYSFAVVFGLAGEIFFWELATLIDIMLLGHWIEMKSVMGASMALEKLSALIPDKAHLLRGKDAIEINTGELKDGDIILVKPGEKIPTDGIVADGESFVNESMLTGESKPVSKAKGGKVIGGSINEDGSLQIEVRGVGSNSYLSKVINLVKQAQASKSKTQALADKAAFWLAIVAILAGVITFFSWFFIGGNIAFAIERAATVLVIACPHALGLAIPLVAAISTTLSAQNGLLIRNRTAFENARKISTIVFDKTGTLTKGSFGVKDIFSFNNEYAENEILRLFAGLDKNSEHPIAKAIVKTAKDKNVFLPEVDKFRAIKGKGAEGIIEGKKISVASPGYVKEFGLNIPENLKDTEGTIVFLVISVQGKNILAGAINLTDTVREESFEAIKILKREGIKTWMLTGDNENSAKSVSDAIGLDGYFAGVLPDQKQEKIKELQSKGEFVAMVGDGINDAPALAQANVGIAIGSGTDVAAETADIILINSNPKDISSLILFGKATYRKMIQNLAWATGYNVFAIPLAAGALAGYGILLSLAAGAVLMSLSTIAVAINAKLLKVKRN</sequence>
<dbReference type="GO" id="GO:0005886">
    <property type="term" value="C:plasma membrane"/>
    <property type="evidence" value="ECO:0007669"/>
    <property type="project" value="UniProtKB-SubCell"/>
</dbReference>
<dbReference type="PROSITE" id="PS00154">
    <property type="entry name" value="ATPASE_E1_E2"/>
    <property type="match status" value="1"/>
</dbReference>
<feature type="transmembrane region" description="Helical" evidence="10">
    <location>
        <begin position="642"/>
        <end position="663"/>
    </location>
</feature>
<dbReference type="GO" id="GO:0016887">
    <property type="term" value="F:ATP hydrolysis activity"/>
    <property type="evidence" value="ECO:0007669"/>
    <property type="project" value="InterPro"/>
</dbReference>
<dbReference type="InterPro" id="IPR001757">
    <property type="entry name" value="P_typ_ATPase"/>
</dbReference>
<keyword evidence="5 10" id="KW-0547">Nucleotide-binding</keyword>
<evidence type="ECO:0000256" key="10">
    <source>
        <dbReference type="RuleBase" id="RU362081"/>
    </source>
</evidence>
<keyword evidence="4 10" id="KW-0479">Metal-binding</keyword>
<evidence type="ECO:0000259" key="12">
    <source>
        <dbReference type="Pfam" id="PF00122"/>
    </source>
</evidence>
<keyword evidence="9 10" id="KW-0472">Membrane</keyword>
<evidence type="ECO:0000256" key="3">
    <source>
        <dbReference type="ARBA" id="ARBA00022692"/>
    </source>
</evidence>
<evidence type="ECO:0000256" key="11">
    <source>
        <dbReference type="SAM" id="MobiDB-lite"/>
    </source>
</evidence>
<dbReference type="PRINTS" id="PR00119">
    <property type="entry name" value="CATATPASE"/>
</dbReference>
<feature type="transmembrane region" description="Helical" evidence="10">
    <location>
        <begin position="335"/>
        <end position="362"/>
    </location>
</feature>
<dbReference type="Gene3D" id="3.40.50.1000">
    <property type="entry name" value="HAD superfamily/HAD-like"/>
    <property type="match status" value="1"/>
</dbReference>
<evidence type="ECO:0000256" key="9">
    <source>
        <dbReference type="ARBA" id="ARBA00023136"/>
    </source>
</evidence>
<feature type="transmembrane region" description="Helical" evidence="10">
    <location>
        <begin position="59"/>
        <end position="79"/>
    </location>
</feature>